<evidence type="ECO:0000313" key="5">
    <source>
        <dbReference type="Proteomes" id="UP000629468"/>
    </source>
</evidence>
<organism evidence="4 5">
    <name type="scientific">Agaricus bisporus var. burnettii</name>
    <dbReference type="NCBI Taxonomy" id="192524"/>
    <lineage>
        <taxon>Eukaryota</taxon>
        <taxon>Fungi</taxon>
        <taxon>Dikarya</taxon>
        <taxon>Basidiomycota</taxon>
        <taxon>Agaricomycotina</taxon>
        <taxon>Agaricomycetes</taxon>
        <taxon>Agaricomycetidae</taxon>
        <taxon>Agaricales</taxon>
        <taxon>Agaricineae</taxon>
        <taxon>Agaricaceae</taxon>
        <taxon>Agaricus</taxon>
    </lineage>
</organism>
<dbReference type="GO" id="GO:0000049">
    <property type="term" value="F:tRNA binding"/>
    <property type="evidence" value="ECO:0007669"/>
    <property type="project" value="InterPro"/>
</dbReference>
<comment type="pathway">
    <text evidence="3">tRNA modification; 5-methoxycarbonylmethyl-2-thiouridine-tRNA biosynthesis.</text>
</comment>
<comment type="caution">
    <text evidence="4">The sequence shown here is derived from an EMBL/GenBank/DDBJ whole genome shotgun (WGS) entry which is preliminary data.</text>
</comment>
<dbReference type="GO" id="GO:0016783">
    <property type="term" value="F:sulfurtransferase activity"/>
    <property type="evidence" value="ECO:0007669"/>
    <property type="project" value="TreeGrafter"/>
</dbReference>
<name>A0A8H7KG97_AGABI</name>
<dbReference type="InterPro" id="IPR014729">
    <property type="entry name" value="Rossmann-like_a/b/a_fold"/>
</dbReference>
<proteinExistence type="inferred from homology"/>
<protein>
    <recommendedName>
        <fullName evidence="3">Cytoplasmic tRNA 2-thiolation protein 2</fullName>
    </recommendedName>
</protein>
<keyword evidence="1 3" id="KW-0963">Cytoplasm</keyword>
<dbReference type="UniPathway" id="UPA00988"/>
<evidence type="ECO:0000256" key="2">
    <source>
        <dbReference type="ARBA" id="ARBA00022694"/>
    </source>
</evidence>
<dbReference type="Gene3D" id="3.40.50.620">
    <property type="entry name" value="HUPs"/>
    <property type="match status" value="1"/>
</dbReference>
<dbReference type="GO" id="GO:0016779">
    <property type="term" value="F:nucleotidyltransferase activity"/>
    <property type="evidence" value="ECO:0007669"/>
    <property type="project" value="UniProtKB-UniRule"/>
</dbReference>
<sequence>MASCGNPDVEADASMTKRPKYDRNKTCVKCKLQTGNIVIRHAVYCKDCFFPLISLRFRRTLEPHINLNSQHRRKGLKASGNLLIGLSGGLGSSVLLDMIQKTYLSPRERQQGDQNPNGITCPWSKIFVVYVDISGIMIGAPDESSLVEQFVKRHSTRMEYVRVKLEDAFDQARSPGLRSGRFHNDNMGLNVINEEILLKVLSSSTCSPLVSLKTYVESLPTQTAISSAIQALIRVLLLHTAALTHSSHLLLGTSLTSLSISLISSLSQGGGYSIREETQEEWTYRDQDNIEQTVRVIRPLCDVGMKECAFWAWWCGLKVVGKHRYSGGRQDIGALTRDFIMGLEKDYPSTVSTIARTCNKLTTKGDTSMKCLICQRLAQSGAQDWKQNISIRSYSDISPEDVPPGHLNLTSRASDDLPPSNPHSIASSMCYACHTSWTSKSIHGRITKQTDIPLPVWLIEERRRITMESMRNTIDDFLLGPDS</sequence>
<comment type="similarity">
    <text evidence="3">Belongs to the CTU2/NCS2 family.</text>
</comment>
<evidence type="ECO:0000256" key="3">
    <source>
        <dbReference type="HAMAP-Rule" id="MF_03054"/>
    </source>
</evidence>
<dbReference type="InterPro" id="IPR019407">
    <property type="entry name" value="CTU2"/>
</dbReference>
<keyword evidence="2 3" id="KW-0819">tRNA processing</keyword>
<dbReference type="AlphaFoldDB" id="A0A8H7KG97"/>
<accession>A0A8H7KG97</accession>
<dbReference type="SUPFAM" id="SSF52402">
    <property type="entry name" value="Adenine nucleotide alpha hydrolases-like"/>
    <property type="match status" value="1"/>
</dbReference>
<gene>
    <name evidence="3" type="primary">NCS2</name>
    <name evidence="3" type="synonym">CTU2</name>
    <name evidence="4" type="ORF">Agabi119p4_6048</name>
</gene>
<dbReference type="HAMAP" id="MF_03054">
    <property type="entry name" value="CTU2"/>
    <property type="match status" value="1"/>
</dbReference>
<dbReference type="GO" id="GO:0032447">
    <property type="term" value="P:protein urmylation"/>
    <property type="evidence" value="ECO:0007669"/>
    <property type="project" value="UniProtKB-UniRule"/>
</dbReference>
<dbReference type="PANTHER" id="PTHR20882">
    <property type="entry name" value="CYTOPLASMIC TRNA 2-THIOLATION PROTEIN 2"/>
    <property type="match status" value="1"/>
</dbReference>
<reference evidence="4 5" key="1">
    <citation type="journal article" name="Sci. Rep.">
        <title>Telomere-to-telomere assembled and centromere annotated genomes of the two main subspecies of the button mushroom Agaricus bisporus reveal especially polymorphic chromosome ends.</title>
        <authorList>
            <person name="Sonnenberg A.S.M."/>
            <person name="Sedaghat-Telgerd N."/>
            <person name="Lavrijssen B."/>
            <person name="Ohm R.A."/>
            <person name="Hendrickx P.M."/>
            <person name="Scholtmeijer K."/>
            <person name="Baars J.J.P."/>
            <person name="van Peer A."/>
        </authorList>
    </citation>
    <scope>NUCLEOTIDE SEQUENCE [LARGE SCALE GENOMIC DNA]</scope>
    <source>
        <strain evidence="4 5">H119_p4</strain>
    </source>
</reference>
<dbReference type="Pfam" id="PF10288">
    <property type="entry name" value="CTU2"/>
    <property type="match status" value="1"/>
</dbReference>
<comment type="function">
    <text evidence="3">Plays a central role in 2-thiolation of mcm(5)S(2)U at tRNA wobble positions of tRNA(Lys), tRNA(Glu) and tRNA(Gln). May act by forming a heterodimer with NCS6 that ligates sulfur from thiocarboxylated URM1 onto the uridine of tRNAs at wobble position. Prior mcm(5) tRNA modification by the elongator complex is required for 2-thiolation. May also be involved in protein urmylation.</text>
</comment>
<evidence type="ECO:0000256" key="1">
    <source>
        <dbReference type="ARBA" id="ARBA00022490"/>
    </source>
</evidence>
<dbReference type="EMBL" id="JABXXO010000008">
    <property type="protein sequence ID" value="KAF7771737.1"/>
    <property type="molecule type" value="Genomic_DNA"/>
</dbReference>
<dbReference type="PANTHER" id="PTHR20882:SF14">
    <property type="entry name" value="CYTOPLASMIC TRNA 2-THIOLATION PROTEIN 2"/>
    <property type="match status" value="1"/>
</dbReference>
<dbReference type="Proteomes" id="UP000629468">
    <property type="component" value="Unassembled WGS sequence"/>
</dbReference>
<dbReference type="GO" id="GO:0002143">
    <property type="term" value="P:tRNA wobble position uridine thiolation"/>
    <property type="evidence" value="ECO:0007669"/>
    <property type="project" value="TreeGrafter"/>
</dbReference>
<dbReference type="GO" id="GO:0005829">
    <property type="term" value="C:cytosol"/>
    <property type="evidence" value="ECO:0007669"/>
    <property type="project" value="TreeGrafter"/>
</dbReference>
<evidence type="ECO:0000313" key="4">
    <source>
        <dbReference type="EMBL" id="KAF7771737.1"/>
    </source>
</evidence>
<comment type="subcellular location">
    <subcellularLocation>
        <location evidence="3">Cytoplasm</location>
    </subcellularLocation>
</comment>